<sequence length="185" mass="21123">MYKLQNSDVDELSATFPRLKRLHIYMNKNNWLKPTIARLCSNLKSLVHIEISTETKDSEEAGESFKSLLESFSTSLISLSFTSDALGEQLAVKPEDVRFIGSRFKKLRHIRLQEINAKSLDGLFDAEHFHKLETISIRNLVCFGSNQLDPNVSTTRHSLRTLILCLDTFDPEFCSNLFSLTPNIE</sequence>
<gene>
    <name evidence="1" type="ORF">AKO1_005420</name>
</gene>
<protein>
    <recommendedName>
        <fullName evidence="3">Toll-like receptor 4</fullName>
    </recommendedName>
</protein>
<accession>A0AAW2YM66</accession>
<keyword evidence="2" id="KW-1185">Reference proteome</keyword>
<proteinExistence type="predicted"/>
<dbReference type="Proteomes" id="UP001431209">
    <property type="component" value="Unassembled WGS sequence"/>
</dbReference>
<organism evidence="1 2">
    <name type="scientific">Acrasis kona</name>
    <dbReference type="NCBI Taxonomy" id="1008807"/>
    <lineage>
        <taxon>Eukaryota</taxon>
        <taxon>Discoba</taxon>
        <taxon>Heterolobosea</taxon>
        <taxon>Tetramitia</taxon>
        <taxon>Eutetramitia</taxon>
        <taxon>Acrasidae</taxon>
        <taxon>Acrasis</taxon>
    </lineage>
</organism>
<dbReference type="SUPFAM" id="SSF52047">
    <property type="entry name" value="RNI-like"/>
    <property type="match status" value="1"/>
</dbReference>
<evidence type="ECO:0000313" key="1">
    <source>
        <dbReference type="EMBL" id="KAL0478051.1"/>
    </source>
</evidence>
<dbReference type="AlphaFoldDB" id="A0AAW2YM66"/>
<dbReference type="EMBL" id="JAOPGA020000299">
    <property type="protein sequence ID" value="KAL0478051.1"/>
    <property type="molecule type" value="Genomic_DNA"/>
</dbReference>
<comment type="caution">
    <text evidence="1">The sequence shown here is derived from an EMBL/GenBank/DDBJ whole genome shotgun (WGS) entry which is preliminary data.</text>
</comment>
<name>A0AAW2YM66_9EUKA</name>
<reference evidence="1 2" key="1">
    <citation type="submission" date="2024-03" db="EMBL/GenBank/DDBJ databases">
        <title>The Acrasis kona genome and developmental transcriptomes reveal deep origins of eukaryotic multicellular pathways.</title>
        <authorList>
            <person name="Sheikh S."/>
            <person name="Fu C.-J."/>
            <person name="Brown M.W."/>
            <person name="Baldauf S.L."/>
        </authorList>
    </citation>
    <scope>NUCLEOTIDE SEQUENCE [LARGE SCALE GENOMIC DNA]</scope>
    <source>
        <strain evidence="1 2">ATCC MYA-3509</strain>
    </source>
</reference>
<dbReference type="InterPro" id="IPR032675">
    <property type="entry name" value="LRR_dom_sf"/>
</dbReference>
<evidence type="ECO:0000313" key="2">
    <source>
        <dbReference type="Proteomes" id="UP001431209"/>
    </source>
</evidence>
<feature type="non-terminal residue" evidence="1">
    <location>
        <position position="185"/>
    </location>
</feature>
<evidence type="ECO:0008006" key="3">
    <source>
        <dbReference type="Google" id="ProtNLM"/>
    </source>
</evidence>
<dbReference type="Gene3D" id="3.80.10.10">
    <property type="entry name" value="Ribonuclease Inhibitor"/>
    <property type="match status" value="1"/>
</dbReference>